<feature type="compositionally biased region" description="Polar residues" evidence="1">
    <location>
        <begin position="371"/>
        <end position="391"/>
    </location>
</feature>
<dbReference type="Proteomes" id="UP001310890">
    <property type="component" value="Unassembled WGS sequence"/>
</dbReference>
<feature type="compositionally biased region" description="Basic and acidic residues" evidence="1">
    <location>
        <begin position="437"/>
        <end position="450"/>
    </location>
</feature>
<feature type="transmembrane region" description="Helical" evidence="2">
    <location>
        <begin position="79"/>
        <end position="101"/>
    </location>
</feature>
<evidence type="ECO:0000313" key="4">
    <source>
        <dbReference type="Proteomes" id="UP001310890"/>
    </source>
</evidence>
<feature type="compositionally biased region" description="Basic and acidic residues" evidence="1">
    <location>
        <begin position="395"/>
        <end position="409"/>
    </location>
</feature>
<protein>
    <submittedName>
        <fullName evidence="3">Uncharacterized protein</fullName>
    </submittedName>
</protein>
<proteinExistence type="predicted"/>
<feature type="compositionally biased region" description="Polar residues" evidence="1">
    <location>
        <begin position="249"/>
        <end position="266"/>
    </location>
</feature>
<feature type="compositionally biased region" description="Basic and acidic residues" evidence="1">
    <location>
        <begin position="272"/>
        <end position="306"/>
    </location>
</feature>
<accession>A0AAN7TCF3</accession>
<evidence type="ECO:0000256" key="1">
    <source>
        <dbReference type="SAM" id="MobiDB-lite"/>
    </source>
</evidence>
<feature type="compositionally biased region" description="Low complexity" evidence="1">
    <location>
        <begin position="308"/>
        <end position="319"/>
    </location>
</feature>
<dbReference type="EMBL" id="JAVRRL010000057">
    <property type="protein sequence ID" value="KAK5109844.1"/>
    <property type="molecule type" value="Genomic_DNA"/>
</dbReference>
<keyword evidence="2" id="KW-1133">Transmembrane helix</keyword>
<keyword evidence="2" id="KW-0812">Transmembrane</keyword>
<organism evidence="3 4">
    <name type="scientific">Meristemomyces frigidus</name>
    <dbReference type="NCBI Taxonomy" id="1508187"/>
    <lineage>
        <taxon>Eukaryota</taxon>
        <taxon>Fungi</taxon>
        <taxon>Dikarya</taxon>
        <taxon>Ascomycota</taxon>
        <taxon>Pezizomycotina</taxon>
        <taxon>Dothideomycetes</taxon>
        <taxon>Dothideomycetidae</taxon>
        <taxon>Mycosphaerellales</taxon>
        <taxon>Teratosphaeriaceae</taxon>
        <taxon>Meristemomyces</taxon>
    </lineage>
</organism>
<sequence length="450" mass="49834">MAPTVRAAGVLRDQYLDIPGLSESSLELDKRSTEAISHIFARDTSPNVLAKGLLVSRDGSSGYVPGQGAKPATSINNQFFFILFAILGVVMVLGALWFFFWAKNGGFKFQQGDWDDYKSTVLRRKGPDGKTLSNATKSTKLGYGASTIAGTQHYAWQKQAARSVVGRDEKGRKGIRAKRGWAKTHSVMYSDDYMTETFGTQTVSDMSEVRTEADYTDHSKRYRDRDVQQYKKEKPARVGGLNRIADGSNFASTLAGSETMSESSEQALLPNEAREQRIKEKEKKRAERMAREEASRMERRWRREAEEAAASLARENATTHPPPPPTHSVRKAAVPSAPKPAAHKQRHRSESRSASPKKRDFSYGAGPESEVLSTAYTGTYTESSGGRSASYYNEYRPHASENPRYEESRAAPTVGAGRTRQSSPVKKAPVGRKGRKGREGYRRGADSDLD</sequence>
<evidence type="ECO:0000256" key="2">
    <source>
        <dbReference type="SAM" id="Phobius"/>
    </source>
</evidence>
<evidence type="ECO:0000313" key="3">
    <source>
        <dbReference type="EMBL" id="KAK5109844.1"/>
    </source>
</evidence>
<dbReference type="AlphaFoldDB" id="A0AAN7TCF3"/>
<keyword evidence="2" id="KW-0472">Membrane</keyword>
<feature type="region of interest" description="Disordered" evidence="1">
    <location>
        <begin position="207"/>
        <end position="450"/>
    </location>
</feature>
<name>A0AAN7TCF3_9PEZI</name>
<comment type="caution">
    <text evidence="3">The sequence shown here is derived from an EMBL/GenBank/DDBJ whole genome shotgun (WGS) entry which is preliminary data.</text>
</comment>
<gene>
    <name evidence="3" type="ORF">LTR62_006451</name>
</gene>
<feature type="compositionally biased region" description="Low complexity" evidence="1">
    <location>
        <begin position="331"/>
        <end position="340"/>
    </location>
</feature>
<reference evidence="3" key="1">
    <citation type="submission" date="2023-08" db="EMBL/GenBank/DDBJ databases">
        <title>Black Yeasts Isolated from many extreme environments.</title>
        <authorList>
            <person name="Coleine C."/>
            <person name="Stajich J.E."/>
            <person name="Selbmann L."/>
        </authorList>
    </citation>
    <scope>NUCLEOTIDE SEQUENCE</scope>
    <source>
        <strain evidence="3">CCFEE 5401</strain>
    </source>
</reference>
<feature type="compositionally biased region" description="Basic and acidic residues" evidence="1">
    <location>
        <begin position="207"/>
        <end position="236"/>
    </location>
</feature>